<evidence type="ECO:0000313" key="3">
    <source>
        <dbReference type="Proteomes" id="UP000026961"/>
    </source>
</evidence>
<name>A0A0D9Y8W1_9ORYZ</name>
<organism evidence="2">
    <name type="scientific">Oryza glumipatula</name>
    <dbReference type="NCBI Taxonomy" id="40148"/>
    <lineage>
        <taxon>Eukaryota</taxon>
        <taxon>Viridiplantae</taxon>
        <taxon>Streptophyta</taxon>
        <taxon>Embryophyta</taxon>
        <taxon>Tracheophyta</taxon>
        <taxon>Spermatophyta</taxon>
        <taxon>Magnoliopsida</taxon>
        <taxon>Liliopsida</taxon>
        <taxon>Poales</taxon>
        <taxon>Poaceae</taxon>
        <taxon>BOP clade</taxon>
        <taxon>Oryzoideae</taxon>
        <taxon>Oryzeae</taxon>
        <taxon>Oryzinae</taxon>
        <taxon>Oryza</taxon>
    </lineage>
</organism>
<evidence type="ECO:0000313" key="2">
    <source>
        <dbReference type="EnsemblPlants" id="OGLUM01G18810.1"/>
    </source>
</evidence>
<reference evidence="2" key="1">
    <citation type="submission" date="2013-08" db="EMBL/GenBank/DDBJ databases">
        <title>Oryza genome evolution.</title>
        <authorList>
            <person name="Wing R.A."/>
            <person name="Panaud O."/>
            <person name="Oliveira A.C."/>
        </authorList>
    </citation>
    <scope>NUCLEOTIDE SEQUENCE</scope>
</reference>
<dbReference type="EnsemblPlants" id="OGLUM01G18810.1">
    <property type="protein sequence ID" value="OGLUM01G18810.1"/>
    <property type="gene ID" value="OGLUM01G18810"/>
</dbReference>
<evidence type="ECO:0000256" key="1">
    <source>
        <dbReference type="SAM" id="MobiDB-lite"/>
    </source>
</evidence>
<dbReference type="Gramene" id="OGLUM01G18810.1">
    <property type="protein sequence ID" value="OGLUM01G18810.1"/>
    <property type="gene ID" value="OGLUM01G18810"/>
</dbReference>
<reference evidence="2" key="3">
    <citation type="submission" date="2018-05" db="EMBL/GenBank/DDBJ databases">
        <title>OgluRS3 (Oryza glumaepatula Reference Sequence Version 3).</title>
        <authorList>
            <person name="Zhang J."/>
            <person name="Kudrna D."/>
            <person name="Lee S."/>
            <person name="Talag J."/>
            <person name="Welchert J."/>
            <person name="Wing R.A."/>
        </authorList>
    </citation>
    <scope>NUCLEOTIDE SEQUENCE [LARGE SCALE GENOMIC DNA]</scope>
</reference>
<protein>
    <submittedName>
        <fullName evidence="2">Uncharacterized protein</fullName>
    </submittedName>
</protein>
<reference evidence="2" key="2">
    <citation type="submission" date="2015-04" db="UniProtKB">
        <authorList>
            <consortium name="EnsemblPlants"/>
        </authorList>
    </citation>
    <scope>IDENTIFICATION</scope>
</reference>
<sequence length="94" mass="10785">MTRRRRHPPQRDAPVDHPRRSLVNPQLLQLFPLYSCSSLGLLLPDLAVEERARRRQPFIHRHPQFCLFSGKEAIKLTGDAHKLPIPCTGSIQLS</sequence>
<dbReference type="HOGENOM" id="CLU_2389731_0_0_1"/>
<keyword evidence="3" id="KW-1185">Reference proteome</keyword>
<accession>A0A0D9Y8W1</accession>
<dbReference type="AlphaFoldDB" id="A0A0D9Y8W1"/>
<feature type="compositionally biased region" description="Basic and acidic residues" evidence="1">
    <location>
        <begin position="9"/>
        <end position="19"/>
    </location>
</feature>
<proteinExistence type="predicted"/>
<dbReference type="Proteomes" id="UP000026961">
    <property type="component" value="Chromosome 1"/>
</dbReference>
<feature type="region of interest" description="Disordered" evidence="1">
    <location>
        <begin position="1"/>
        <end position="20"/>
    </location>
</feature>